<dbReference type="InterPro" id="IPR053220">
    <property type="entry name" value="Nematode_rcpt-like_serp_H"/>
</dbReference>
<dbReference type="Pfam" id="PF10327">
    <property type="entry name" value="7TM_GPCR_Sri"/>
    <property type="match status" value="2"/>
</dbReference>
<reference evidence="2" key="1">
    <citation type="journal article" date="2008" name="Nat. Genet.">
        <title>The Pristionchus pacificus genome provides a unique perspective on nematode lifestyle and parasitism.</title>
        <authorList>
            <person name="Dieterich C."/>
            <person name="Clifton S.W."/>
            <person name="Schuster L.N."/>
            <person name="Chinwalla A."/>
            <person name="Delehaunty K."/>
            <person name="Dinkelacker I."/>
            <person name="Fulton L."/>
            <person name="Fulton R."/>
            <person name="Godfrey J."/>
            <person name="Minx P."/>
            <person name="Mitreva M."/>
            <person name="Roeseler W."/>
            <person name="Tian H."/>
            <person name="Witte H."/>
            <person name="Yang S.P."/>
            <person name="Wilson R.K."/>
            <person name="Sommer R.J."/>
        </authorList>
    </citation>
    <scope>NUCLEOTIDE SEQUENCE [LARGE SCALE GENOMIC DNA]</scope>
    <source>
        <strain evidence="2">PS312</strain>
    </source>
</reference>
<proteinExistence type="predicted"/>
<evidence type="ECO:0000313" key="2">
    <source>
        <dbReference type="Proteomes" id="UP000005239"/>
    </source>
</evidence>
<evidence type="ECO:0000313" key="1">
    <source>
        <dbReference type="EnsemblMetazoa" id="PPA16379.1"/>
    </source>
</evidence>
<dbReference type="OrthoDB" id="5852718at2759"/>
<name>A0A2A6CJD0_PRIPA</name>
<dbReference type="PANTHER" id="PTHR22941">
    <property type="entry name" value="SERPENTINE RECEPTOR"/>
    <property type="match status" value="1"/>
</dbReference>
<keyword evidence="2" id="KW-1185">Reference proteome</keyword>
<dbReference type="EnsemblMetazoa" id="PPA16379.1">
    <property type="protein sequence ID" value="PPA16379.1"/>
    <property type="gene ID" value="WBGene00105933"/>
</dbReference>
<sequence>MVRPIFLPVAYETAILVYFECVFVCSLCLHEICLFLMVTRTPPAQMVVRNYLILIQIMVLLTDAHTDFCMRPIPLFPALAGYGNGMAVRMGLPINLAMAIMAILWTYVNVAIVRCIVHRHQTIVDDNSAFKFRKGSLIVTELLLAFLVPVPMLIWYANGNDRETNERNLIADPHNITWIRERGFYYVDVPGTSKIAMMIAIILTIFLSSLLMVLAFVHMFYTLWKDSAKRSAMSIRLIKRSITNLFLQSQARIFLYLQIMFAASCCFNALALFFVVTQTPSSHAMVRKYLIAIQIILIISDVHLEILFQPIPIFPALGGFAVGLLIRTGFSLPTELAITIVIYIYTGFVSILCLIYRHQTVVLPGNPLKFRKRSIHFVHFVMLAPPPFLGILIAFIENDQANVELIKKELFLPMNLFVVPATLIILGLLFDALFSFETMLAIFLVLPTHSIGRNLILLIITPVYRKLIVSCLLKPCRRNFECN</sequence>
<dbReference type="AlphaFoldDB" id="A0A2A6CJD0"/>
<reference evidence="1" key="2">
    <citation type="submission" date="2022-06" db="UniProtKB">
        <authorList>
            <consortium name="EnsemblMetazoa"/>
        </authorList>
    </citation>
    <scope>IDENTIFICATION</scope>
    <source>
        <strain evidence="1">PS312</strain>
    </source>
</reference>
<dbReference type="PANTHER" id="PTHR22941:SF26">
    <property type="entry name" value="SERPENTINE RECEPTOR, CLASS H"/>
    <property type="match status" value="1"/>
</dbReference>
<gene>
    <name evidence="1" type="primary">WBGene00105933</name>
</gene>
<dbReference type="Proteomes" id="UP000005239">
    <property type="component" value="Unassembled WGS sequence"/>
</dbReference>
<dbReference type="InterPro" id="IPR019429">
    <property type="entry name" value="7TM_GPCR_serpentine_rcpt_Sri"/>
</dbReference>
<organism evidence="1 2">
    <name type="scientific">Pristionchus pacificus</name>
    <name type="common">Parasitic nematode worm</name>
    <dbReference type="NCBI Taxonomy" id="54126"/>
    <lineage>
        <taxon>Eukaryota</taxon>
        <taxon>Metazoa</taxon>
        <taxon>Ecdysozoa</taxon>
        <taxon>Nematoda</taxon>
        <taxon>Chromadorea</taxon>
        <taxon>Rhabditida</taxon>
        <taxon>Rhabditina</taxon>
        <taxon>Diplogasteromorpha</taxon>
        <taxon>Diplogasteroidea</taxon>
        <taxon>Neodiplogasteridae</taxon>
        <taxon>Pristionchus</taxon>
    </lineage>
</organism>
<accession>A0A8R1UCN1</accession>
<protein>
    <submittedName>
        <fullName evidence="1">G protein-coupled receptor</fullName>
    </submittedName>
</protein>
<accession>A0A2A6CJD0</accession>